<evidence type="ECO:0000313" key="2">
    <source>
        <dbReference type="EMBL" id="KPH79607.1"/>
    </source>
</evidence>
<name>A0A0N1FGE4_9HYPH</name>
<accession>A0A0N1FGE4</accession>
<dbReference type="Pfam" id="PF19480">
    <property type="entry name" value="DUF6016"/>
    <property type="match status" value="1"/>
</dbReference>
<dbReference type="InterPro" id="IPR046058">
    <property type="entry name" value="WbuC_cupin"/>
</dbReference>
<feature type="domain" description="Cupin fold metalloprotein WbuC cupin" evidence="1">
    <location>
        <begin position="26"/>
        <end position="105"/>
    </location>
</feature>
<gene>
    <name evidence="2" type="ORF">AE618_17185</name>
</gene>
<dbReference type="InterPro" id="IPR027565">
    <property type="entry name" value="Cupin_WbuC"/>
</dbReference>
<dbReference type="EMBL" id="LGSZ01000048">
    <property type="protein sequence ID" value="KPH79607.1"/>
    <property type="molecule type" value="Genomic_DNA"/>
</dbReference>
<dbReference type="Proteomes" id="UP000037822">
    <property type="component" value="Unassembled WGS sequence"/>
</dbReference>
<protein>
    <recommendedName>
        <fullName evidence="1">Cupin fold metalloprotein WbuC cupin domain-containing protein</fullName>
    </recommendedName>
</protein>
<reference evidence="2 3" key="1">
    <citation type="submission" date="2015-07" db="EMBL/GenBank/DDBJ databases">
        <title>Whole genome sequencing of Bosea vaviloviae isolated from cave pool.</title>
        <authorList>
            <person name="Tan N.E.H."/>
            <person name="Lee Y.P."/>
            <person name="Gan H.M."/>
            <person name="Barton H."/>
            <person name="Savka M.A."/>
        </authorList>
    </citation>
    <scope>NUCLEOTIDE SEQUENCE [LARGE SCALE GENOMIC DNA]</scope>
    <source>
        <strain evidence="2 3">SD260</strain>
    </source>
</reference>
<evidence type="ECO:0000259" key="1">
    <source>
        <dbReference type="Pfam" id="PF19480"/>
    </source>
</evidence>
<proteinExistence type="predicted"/>
<evidence type="ECO:0000313" key="3">
    <source>
        <dbReference type="Proteomes" id="UP000037822"/>
    </source>
</evidence>
<organism evidence="2 3">
    <name type="scientific">Bosea vaviloviae</name>
    <dbReference type="NCBI Taxonomy" id="1526658"/>
    <lineage>
        <taxon>Bacteria</taxon>
        <taxon>Pseudomonadati</taxon>
        <taxon>Pseudomonadota</taxon>
        <taxon>Alphaproteobacteria</taxon>
        <taxon>Hyphomicrobiales</taxon>
        <taxon>Boseaceae</taxon>
        <taxon>Bosea</taxon>
    </lineage>
</organism>
<dbReference type="PATRIC" id="fig|1526658.3.peg.186"/>
<dbReference type="AlphaFoldDB" id="A0A0N1FGE4"/>
<dbReference type="NCBIfam" id="TIGR04366">
    <property type="entry name" value="cupin_WbuC"/>
    <property type="match status" value="1"/>
</dbReference>
<dbReference type="RefSeq" id="WP_054210275.1">
    <property type="nucleotide sequence ID" value="NZ_LGSZ01000048.1"/>
</dbReference>
<comment type="caution">
    <text evidence="2">The sequence shown here is derived from an EMBL/GenBank/DDBJ whole genome shotgun (WGS) entry which is preliminary data.</text>
</comment>
<dbReference type="InterPro" id="IPR011051">
    <property type="entry name" value="RmlC_Cupin_sf"/>
</dbReference>
<dbReference type="SUPFAM" id="SSF51182">
    <property type="entry name" value="RmlC-like cupins"/>
    <property type="match status" value="1"/>
</dbReference>
<keyword evidence="3" id="KW-1185">Reference proteome</keyword>
<sequence length="176" mass="19323">MDELPARLRMISPEVLYSDGGFLAVDGQLVDLLKARARVAPRRRCRLCFHADSSDAQQEMLIVMHRDSYVQPHCHVGKVETLSIIEGVADALLFSPDGALTGTVAMSPAAEGGAFFYRMPERQYHSLRFRSEWLVFVETTIGPFDRSTTQTGTWSPPETQPEAGHAFLAALAGAAS</sequence>